<evidence type="ECO:0000256" key="9">
    <source>
        <dbReference type="ARBA" id="ARBA00036421"/>
    </source>
</evidence>
<keyword evidence="20" id="KW-1185">Reference proteome</keyword>
<reference evidence="19 20" key="1">
    <citation type="journal article" date="2011" name="Stand. Genomic Sci.">
        <title>Complete genome sequence of the thermophilic sulfur-reducer Hippea maritima type strain (MH(2)).</title>
        <authorList>
            <person name="Huntemann M."/>
            <person name="Lu M."/>
            <person name="Nolan M."/>
            <person name="Lapidus A."/>
            <person name="Lucas S."/>
            <person name="Hammon N."/>
            <person name="Deshpande S."/>
            <person name="Cheng J.F."/>
            <person name="Tapia R."/>
            <person name="Han C."/>
            <person name="Goodwin L."/>
            <person name="Pitluck S."/>
            <person name="Liolios K."/>
            <person name="Pagani I."/>
            <person name="Ivanova N."/>
            <person name="Ovchinikova G."/>
            <person name="Pati A."/>
            <person name="Chen A."/>
            <person name="Palaniappan K."/>
            <person name="Land M."/>
            <person name="Hauser L."/>
            <person name="Jeffries C.D."/>
            <person name="Detter J.C."/>
            <person name="Brambilla E.M."/>
            <person name="Rohde M."/>
            <person name="Spring S."/>
            <person name="Goker M."/>
            <person name="Woyke T."/>
            <person name="Bristow J."/>
            <person name="Eisen J.A."/>
            <person name="Markowitz V."/>
            <person name="Hugenholtz P."/>
            <person name="Kyrpides N.C."/>
            <person name="Klenk H.P."/>
            <person name="Mavromatis K."/>
        </authorList>
    </citation>
    <scope>NUCLEOTIDE SEQUENCE [LARGE SCALE GENOMIC DNA]</scope>
    <source>
        <strain evidence="20">ATCC 700847 / DSM 10411 / MH2</strain>
    </source>
</reference>
<evidence type="ECO:0000256" key="16">
    <source>
        <dbReference type="ARBA" id="ARBA00077688"/>
    </source>
</evidence>
<evidence type="ECO:0000256" key="7">
    <source>
        <dbReference type="ARBA" id="ARBA00023049"/>
    </source>
</evidence>
<evidence type="ECO:0000256" key="15">
    <source>
        <dbReference type="ARBA" id="ARBA00076004"/>
    </source>
</evidence>
<dbReference type="InParanoid" id="F2LU13"/>
<dbReference type="Pfam" id="PF07687">
    <property type="entry name" value="M20_dimer"/>
    <property type="match status" value="1"/>
</dbReference>
<dbReference type="OrthoDB" id="9773892at2"/>
<dbReference type="STRING" id="760142.Hipma_0440"/>
<evidence type="ECO:0000256" key="13">
    <source>
        <dbReference type="ARBA" id="ARBA00071271"/>
    </source>
</evidence>
<dbReference type="GO" id="GO:0006508">
    <property type="term" value="P:proteolysis"/>
    <property type="evidence" value="ECO:0007669"/>
    <property type="project" value="UniProtKB-KW"/>
</dbReference>
<keyword evidence="5" id="KW-0378">Hydrolase</keyword>
<dbReference type="Proteomes" id="UP000008139">
    <property type="component" value="Chromosome"/>
</dbReference>
<feature type="domain" description="Peptidase M20 dimerisation" evidence="18">
    <location>
        <begin position="201"/>
        <end position="263"/>
    </location>
</feature>
<comment type="similarity">
    <text evidence="12">Belongs to the peptidase M20C family.</text>
</comment>
<dbReference type="Pfam" id="PF01546">
    <property type="entry name" value="Peptidase_M20"/>
    <property type="match status" value="1"/>
</dbReference>
<dbReference type="EMBL" id="CP002606">
    <property type="protein sequence ID" value="AEA33412.1"/>
    <property type="molecule type" value="Genomic_DNA"/>
</dbReference>
<evidence type="ECO:0000256" key="10">
    <source>
        <dbReference type="ARBA" id="ARBA00038976"/>
    </source>
</evidence>
<dbReference type="FunFam" id="3.40.630.10:FF:000015">
    <property type="entry name" value="Aminoacyl-histidine dipeptidase PepD"/>
    <property type="match status" value="1"/>
</dbReference>
<comment type="cofactor">
    <cofactor evidence="2">
        <name>Zn(2+)</name>
        <dbReference type="ChEBI" id="CHEBI:29105"/>
    </cofactor>
</comment>
<dbReference type="PANTHER" id="PTHR43501">
    <property type="entry name" value="CYTOSOL NON-SPECIFIC DIPEPTIDASE"/>
    <property type="match status" value="1"/>
</dbReference>
<organism evidence="19 20">
    <name type="scientific">Hippea maritima (strain ATCC 700847 / DSM 10411 / MH2)</name>
    <dbReference type="NCBI Taxonomy" id="760142"/>
    <lineage>
        <taxon>Bacteria</taxon>
        <taxon>Pseudomonadati</taxon>
        <taxon>Campylobacterota</taxon>
        <taxon>Desulfurellia</taxon>
        <taxon>Desulfurellales</taxon>
        <taxon>Hippeaceae</taxon>
        <taxon>Hippea</taxon>
    </lineage>
</organism>
<keyword evidence="6" id="KW-0862">Zinc</keyword>
<gene>
    <name evidence="19" type="ordered locus">Hipma_0440</name>
</gene>
<evidence type="ECO:0000256" key="5">
    <source>
        <dbReference type="ARBA" id="ARBA00022801"/>
    </source>
</evidence>
<dbReference type="InterPro" id="IPR001160">
    <property type="entry name" value="Peptidase_M20C"/>
</dbReference>
<dbReference type="FunCoup" id="F2LU13">
    <property type="interactions" value="113"/>
</dbReference>
<dbReference type="PANTHER" id="PTHR43501:SF1">
    <property type="entry name" value="CYTOSOL NON-SPECIFIC DIPEPTIDASE"/>
    <property type="match status" value="1"/>
</dbReference>
<evidence type="ECO:0000259" key="18">
    <source>
        <dbReference type="Pfam" id="PF07687"/>
    </source>
</evidence>
<keyword evidence="4" id="KW-0479">Metal-binding</keyword>
<dbReference type="GO" id="GO:0046872">
    <property type="term" value="F:metal ion binding"/>
    <property type="evidence" value="ECO:0007669"/>
    <property type="project" value="UniProtKB-KW"/>
</dbReference>
<keyword evidence="7" id="KW-0482">Metalloprotease</keyword>
<evidence type="ECO:0000256" key="4">
    <source>
        <dbReference type="ARBA" id="ARBA00022723"/>
    </source>
</evidence>
<evidence type="ECO:0000256" key="3">
    <source>
        <dbReference type="ARBA" id="ARBA00022670"/>
    </source>
</evidence>
<protein>
    <recommendedName>
        <fullName evidence="13">Cytosol non-specific dipeptidase</fullName>
        <ecNumber evidence="10">3.4.13.18</ecNumber>
    </recommendedName>
    <alternativeName>
        <fullName evidence="16">Aminoacyl-histidine dipeptidase</fullName>
    </alternativeName>
    <alternativeName>
        <fullName evidence="15">Beta-alanyl-histidine dipeptidase</fullName>
    </alternativeName>
    <alternativeName>
        <fullName evidence="14">Carnosinase</fullName>
    </alternativeName>
    <alternativeName>
        <fullName evidence="11">Peptidase D</fullName>
    </alternativeName>
    <alternativeName>
        <fullName evidence="17">Xaa-His dipeptidase</fullName>
    </alternativeName>
</protein>
<dbReference type="KEGG" id="hmr:Hipma_0440"/>
<dbReference type="GO" id="GO:0070573">
    <property type="term" value="F:metallodipeptidase activity"/>
    <property type="evidence" value="ECO:0007669"/>
    <property type="project" value="TreeGrafter"/>
</dbReference>
<dbReference type="RefSeq" id="WP_013681453.1">
    <property type="nucleotide sequence ID" value="NC_015318.1"/>
</dbReference>
<name>F2LU13_HIPMA</name>
<comment type="catalytic activity">
    <reaction evidence="9">
        <text>Hydrolysis of dipeptides, preferentially hydrophobic dipeptides including prolyl amino acids.</text>
        <dbReference type="EC" id="3.4.13.18"/>
    </reaction>
</comment>
<evidence type="ECO:0000256" key="11">
    <source>
        <dbReference type="ARBA" id="ARBA00044252"/>
    </source>
</evidence>
<evidence type="ECO:0000256" key="17">
    <source>
        <dbReference type="ARBA" id="ARBA00078074"/>
    </source>
</evidence>
<keyword evidence="3" id="KW-0645">Protease</keyword>
<comment type="cofactor">
    <cofactor evidence="1">
        <name>Co(2+)</name>
        <dbReference type="ChEBI" id="CHEBI:48828"/>
    </cofactor>
</comment>
<evidence type="ECO:0000313" key="20">
    <source>
        <dbReference type="Proteomes" id="UP000008139"/>
    </source>
</evidence>
<evidence type="ECO:0000256" key="6">
    <source>
        <dbReference type="ARBA" id="ARBA00022833"/>
    </source>
</evidence>
<dbReference type="SUPFAM" id="SSF53187">
    <property type="entry name" value="Zn-dependent exopeptidases"/>
    <property type="match status" value="1"/>
</dbReference>
<dbReference type="PRINTS" id="PR00934">
    <property type="entry name" value="XHISDIPTASE"/>
</dbReference>
<dbReference type="Gene3D" id="3.40.630.10">
    <property type="entry name" value="Zn peptidases"/>
    <property type="match status" value="2"/>
</dbReference>
<dbReference type="FunFam" id="3.40.630.10:FF:000018">
    <property type="entry name" value="Aminoacyl-histidine dipeptidase PepD"/>
    <property type="match status" value="1"/>
</dbReference>
<proteinExistence type="inferred from homology"/>
<sequence>MIDRVIEIFEEISNIPRCSKNCFAISSYLCRWAKENGFECRQDDALNVFIDVPASAGFEKKPVVALQGHMDMVCVKREDSNHDFDEDPIKVYRNGDWLKADGTTLGADNGIALALAMAIAMDKSLEHPPLQLIFTADEEIGLIGASKIDSKMIKADELVNIDSETEGVFVIGCAGGEDSELSMDIYRRNERRGEPFKIVVSGLLGGHSGMEINKNRANAIKVINEILKDVFDFVELAYLHGGRMRNAIPSSAEAWVYVKDLDGLKGGISFMSQKFKSQYYQEDIKIDIIEANFDKKPISKADFSTIIELIDKLPHGVYRMYDDRIPMISDNLAIVDMDENKLSIATNQRSLTEEGLDEIMGIIEKIAGEFSCSFDRHSRYSSWTPNRDSRLLKKAIGLWSEMYKQKPMVEVIHAGLECGIIGSKKKGIDMISLGPNIENAHTPDERLSISSTERVYKFICELLKR</sequence>
<dbReference type="InterPro" id="IPR002933">
    <property type="entry name" value="Peptidase_M20"/>
</dbReference>
<evidence type="ECO:0000256" key="8">
    <source>
        <dbReference type="ARBA" id="ARBA00023285"/>
    </source>
</evidence>
<dbReference type="InterPro" id="IPR011650">
    <property type="entry name" value="Peptidase_M20_dimer"/>
</dbReference>
<evidence type="ECO:0000256" key="2">
    <source>
        <dbReference type="ARBA" id="ARBA00001947"/>
    </source>
</evidence>
<accession>F2LU13</accession>
<dbReference type="EC" id="3.4.13.18" evidence="10"/>
<evidence type="ECO:0000256" key="12">
    <source>
        <dbReference type="ARBA" id="ARBA00061423"/>
    </source>
</evidence>
<evidence type="ECO:0000256" key="1">
    <source>
        <dbReference type="ARBA" id="ARBA00001941"/>
    </source>
</evidence>
<dbReference type="NCBIfam" id="TIGR01893">
    <property type="entry name" value="aa-his-dipept"/>
    <property type="match status" value="1"/>
</dbReference>
<dbReference type="PIRSF" id="PIRSF016599">
    <property type="entry name" value="Xaa-His_dipept"/>
    <property type="match status" value="1"/>
</dbReference>
<evidence type="ECO:0000256" key="14">
    <source>
        <dbReference type="ARBA" id="ARBA00075285"/>
    </source>
</evidence>
<dbReference type="HOGENOM" id="CLU_028526_0_0_7"/>
<dbReference type="GO" id="GO:0005829">
    <property type="term" value="C:cytosol"/>
    <property type="evidence" value="ECO:0007669"/>
    <property type="project" value="TreeGrafter"/>
</dbReference>
<evidence type="ECO:0000313" key="19">
    <source>
        <dbReference type="EMBL" id="AEA33412.1"/>
    </source>
</evidence>
<reference evidence="20" key="2">
    <citation type="submission" date="2011-03" db="EMBL/GenBank/DDBJ databases">
        <title>The complete genome of Hippea maritima DSM 10411.</title>
        <authorList>
            <consortium name="US DOE Joint Genome Institute (JGI-PGF)"/>
            <person name="Lucas S."/>
            <person name="Copeland A."/>
            <person name="Lapidus A."/>
            <person name="Bruce D."/>
            <person name="Goodwin L."/>
            <person name="Pitluck S."/>
            <person name="Peters L."/>
            <person name="Kyrpides N."/>
            <person name="Mavromatis K."/>
            <person name="Pagani I."/>
            <person name="Ivanova N."/>
            <person name="Mikhailova N."/>
            <person name="Lu M."/>
            <person name="Detter J.C."/>
            <person name="Tapia R."/>
            <person name="Han C."/>
            <person name="Land M."/>
            <person name="Hauser L."/>
            <person name="Markowitz V."/>
            <person name="Cheng J.-F."/>
            <person name="Hugenholtz P."/>
            <person name="Woyke T."/>
            <person name="Wu D."/>
            <person name="Spring S."/>
            <person name="Schroeder M."/>
            <person name="Brambilla E."/>
            <person name="Klenk H.-P."/>
            <person name="Eisen J.A."/>
        </authorList>
    </citation>
    <scope>NUCLEOTIDE SEQUENCE [LARGE SCALE GENOMIC DNA]</scope>
    <source>
        <strain evidence="20">ATCC 700847 / DSM 10411 / MH2</strain>
    </source>
</reference>
<dbReference type="eggNOG" id="COG2195">
    <property type="taxonomic scope" value="Bacteria"/>
</dbReference>
<dbReference type="AlphaFoldDB" id="F2LU13"/>
<keyword evidence="8" id="KW-0170">Cobalt</keyword>